<organism evidence="1 2">
    <name type="scientific">Panagrolaimus sp. JU765</name>
    <dbReference type="NCBI Taxonomy" id="591449"/>
    <lineage>
        <taxon>Eukaryota</taxon>
        <taxon>Metazoa</taxon>
        <taxon>Ecdysozoa</taxon>
        <taxon>Nematoda</taxon>
        <taxon>Chromadorea</taxon>
        <taxon>Rhabditida</taxon>
        <taxon>Tylenchina</taxon>
        <taxon>Panagrolaimomorpha</taxon>
        <taxon>Panagrolaimoidea</taxon>
        <taxon>Panagrolaimidae</taxon>
        <taxon>Panagrolaimus</taxon>
    </lineage>
</organism>
<name>A0AC34QNY4_9BILA</name>
<evidence type="ECO:0000313" key="1">
    <source>
        <dbReference type="Proteomes" id="UP000887576"/>
    </source>
</evidence>
<accession>A0AC34QNY4</accession>
<protein>
    <submittedName>
        <fullName evidence="2">SSD domain-containing protein</fullName>
    </submittedName>
</protein>
<dbReference type="WBParaSite" id="JU765_v2.g17935.t2">
    <property type="protein sequence ID" value="JU765_v2.g17935.t2"/>
    <property type="gene ID" value="JU765_v2.g17935"/>
</dbReference>
<dbReference type="Proteomes" id="UP000887576">
    <property type="component" value="Unplaced"/>
</dbReference>
<sequence>MQTTTWHFGRLGAAVGYRPFLFLLFSIIVLLPGFYGIIFKRQIHLNIDEGFTRLDAPSRREVQNQKAFFGANETAVPWYLAIFGVPRFENGSMLEDDQFAELSEIHSKVATKLTIPGPNGTKLTYQDICAPFCGINQMLVQALTAPSFLVDRGYPNFKILAFDVNVGKFIFERSFDKDGSLAGSKLMVFYFTVFVDSAERKNQLDELDKQAIEVVKTHNSNPNRTVDIVLHGNYPVQLEVQRGFEESMPLVFYGILAGLFVQIGRDFLTFFFVSILSLGITAYLAIPYYQMAFAFFASTIFYMSFLQLFFFCPTILLTCRYSPETVHDSPNSNQPRKVSCLRKIKKFFSTRIVLPYSTFLQKPFGKLLFVSVFCVGFLWPATYGVKNLQNQMDLRRILPGNSTALRAFGFMDQHVWNDFLQYIFVMNNPPKFDDPEEFGQFKKMLTELETLPQTFGTKSNMMWLYDYFNFELGQDFHKADVKAVNMSKFRSFITTTPYDAWNDGVKWSVDPTTNETTIESMIFMITFKNVTSLQGKVDTLSSCREVLSKYPQFDVASFDTDSATVDTILSVPPTLISSILTLIVLTAVVSSFMMQNLVAALATTFFTTSTVVGIFGFAHFAGIQVDALGVGAFVYSSMIGLLMTCQAVSTYFRHAKTPNRLPMTLERLGCQACKLLLLAGAITIPVLFSTVPVHLFNIRVVILSVIISVVHIFFFIPTTLNFFPAPCTGNACFYDSE</sequence>
<evidence type="ECO:0000313" key="2">
    <source>
        <dbReference type="WBParaSite" id="JU765_v2.g17935.t2"/>
    </source>
</evidence>
<proteinExistence type="predicted"/>
<reference evidence="2" key="1">
    <citation type="submission" date="2022-11" db="UniProtKB">
        <authorList>
            <consortium name="WormBaseParasite"/>
        </authorList>
    </citation>
    <scope>IDENTIFICATION</scope>
</reference>